<dbReference type="KEGG" id="adin:H7849_14425"/>
<evidence type="ECO:0000256" key="1">
    <source>
        <dbReference type="SAM" id="MobiDB-lite"/>
    </source>
</evidence>
<feature type="region of interest" description="Disordered" evidence="1">
    <location>
        <begin position="143"/>
        <end position="168"/>
    </location>
</feature>
<proteinExistence type="predicted"/>
<protein>
    <submittedName>
        <fullName evidence="2">Uncharacterized protein</fullName>
    </submittedName>
</protein>
<accession>A0A7G8BCU4</accession>
<dbReference type="Proteomes" id="UP000515312">
    <property type="component" value="Chromosome"/>
</dbReference>
<gene>
    <name evidence="2" type="ORF">H7849_14425</name>
</gene>
<keyword evidence="3" id="KW-1185">Reference proteome</keyword>
<dbReference type="EMBL" id="CP060394">
    <property type="protein sequence ID" value="QNI30364.1"/>
    <property type="molecule type" value="Genomic_DNA"/>
</dbReference>
<dbReference type="RefSeq" id="WP_186740215.1">
    <property type="nucleotide sequence ID" value="NZ_CP060394.1"/>
</dbReference>
<feature type="compositionally biased region" description="Basic and acidic residues" evidence="1">
    <location>
        <begin position="152"/>
        <end position="168"/>
    </location>
</feature>
<organism evidence="2 3">
    <name type="scientific">Alloacidobacterium dinghuense</name>
    <dbReference type="NCBI Taxonomy" id="2763107"/>
    <lineage>
        <taxon>Bacteria</taxon>
        <taxon>Pseudomonadati</taxon>
        <taxon>Acidobacteriota</taxon>
        <taxon>Terriglobia</taxon>
        <taxon>Terriglobales</taxon>
        <taxon>Acidobacteriaceae</taxon>
        <taxon>Alloacidobacterium</taxon>
    </lineage>
</organism>
<dbReference type="AlphaFoldDB" id="A0A7G8BCU4"/>
<name>A0A7G8BCU4_9BACT</name>
<evidence type="ECO:0000313" key="2">
    <source>
        <dbReference type="EMBL" id="QNI30364.1"/>
    </source>
</evidence>
<sequence>MPDQKLSPEKQLASFLAKFTPEISSLAESILVEMRKRYPTAIELVYDNYNALAIGFGPSERASEAIFSIALFPKWVSMFFLQGASLPDPDDKLQGSGNVARHIRLPSVSTLDEPSVQTLMNEAVARAVKAFDPQGVRHLIIKSVSAKQRPRRPAEKMPRARNPEAGKR</sequence>
<reference evidence="2 3" key="1">
    <citation type="submission" date="2020-08" db="EMBL/GenBank/DDBJ databases">
        <title>Edaphobacter telluris sp. nov. and Acidobacterium dinghuensis sp. nov., two acidobacteria isolated from forest soil.</title>
        <authorList>
            <person name="Fu J."/>
            <person name="Qiu L."/>
        </authorList>
    </citation>
    <scope>NUCLEOTIDE SEQUENCE [LARGE SCALE GENOMIC DNA]</scope>
    <source>
        <strain evidence="2">4Y35</strain>
    </source>
</reference>
<evidence type="ECO:0000313" key="3">
    <source>
        <dbReference type="Proteomes" id="UP000515312"/>
    </source>
</evidence>